<sequence length="76" mass="9087">MKTRGRRWGDSRTEVIDMIWKKSKSTKELEHRKDRKSTRPNGMMEEKPDRAVKNPDRMVQNIEKTDQTVNKTDRTV</sequence>
<gene>
    <name evidence="2" type="ORF">LR48_Vigan583s000800</name>
</gene>
<organism evidence="2 3">
    <name type="scientific">Phaseolus angularis</name>
    <name type="common">Azuki bean</name>
    <name type="synonym">Vigna angularis</name>
    <dbReference type="NCBI Taxonomy" id="3914"/>
    <lineage>
        <taxon>Eukaryota</taxon>
        <taxon>Viridiplantae</taxon>
        <taxon>Streptophyta</taxon>
        <taxon>Embryophyta</taxon>
        <taxon>Tracheophyta</taxon>
        <taxon>Spermatophyta</taxon>
        <taxon>Magnoliopsida</taxon>
        <taxon>eudicotyledons</taxon>
        <taxon>Gunneridae</taxon>
        <taxon>Pentapetalae</taxon>
        <taxon>rosids</taxon>
        <taxon>fabids</taxon>
        <taxon>Fabales</taxon>
        <taxon>Fabaceae</taxon>
        <taxon>Papilionoideae</taxon>
        <taxon>50 kb inversion clade</taxon>
        <taxon>NPAAA clade</taxon>
        <taxon>indigoferoid/millettioid clade</taxon>
        <taxon>Phaseoleae</taxon>
        <taxon>Vigna</taxon>
    </lineage>
</organism>
<dbReference type="Proteomes" id="UP000053144">
    <property type="component" value="Unassembled WGS sequence"/>
</dbReference>
<reference evidence="3" key="1">
    <citation type="journal article" date="2015" name="Proc. Natl. Acad. Sci. U.S.A.">
        <title>Genome sequencing of adzuki bean (Vigna angularis) provides insight into high starch and low fat accumulation and domestication.</title>
        <authorList>
            <person name="Yang K."/>
            <person name="Tian Z."/>
            <person name="Chen C."/>
            <person name="Luo L."/>
            <person name="Zhao B."/>
            <person name="Wang Z."/>
            <person name="Yu L."/>
            <person name="Li Y."/>
            <person name="Sun Y."/>
            <person name="Li W."/>
            <person name="Chen Y."/>
            <person name="Li Y."/>
            <person name="Zhang Y."/>
            <person name="Ai D."/>
            <person name="Zhao J."/>
            <person name="Shang C."/>
            <person name="Ma Y."/>
            <person name="Wu B."/>
            <person name="Wang M."/>
            <person name="Gao L."/>
            <person name="Sun D."/>
            <person name="Zhang P."/>
            <person name="Guo F."/>
            <person name="Wang W."/>
            <person name="Li Y."/>
            <person name="Wang J."/>
            <person name="Varshney R.K."/>
            <person name="Wang J."/>
            <person name="Ling H.Q."/>
            <person name="Wan P."/>
        </authorList>
    </citation>
    <scope>NUCLEOTIDE SEQUENCE</scope>
    <source>
        <strain evidence="3">cv. Jingnong 6</strain>
    </source>
</reference>
<dbReference type="EMBL" id="KQ258449">
    <property type="protein sequence ID" value="KOM28757.1"/>
    <property type="molecule type" value="Genomic_DNA"/>
</dbReference>
<feature type="region of interest" description="Disordered" evidence="1">
    <location>
        <begin position="22"/>
        <end position="58"/>
    </location>
</feature>
<name>A0A0L9TE11_PHAAN</name>
<evidence type="ECO:0000313" key="3">
    <source>
        <dbReference type="Proteomes" id="UP000053144"/>
    </source>
</evidence>
<proteinExistence type="predicted"/>
<accession>A0A0L9TE11</accession>
<evidence type="ECO:0000256" key="1">
    <source>
        <dbReference type="SAM" id="MobiDB-lite"/>
    </source>
</evidence>
<dbReference type="AlphaFoldDB" id="A0A0L9TE11"/>
<feature type="compositionally biased region" description="Basic and acidic residues" evidence="1">
    <location>
        <begin position="44"/>
        <end position="56"/>
    </location>
</feature>
<dbReference type="Gramene" id="KOM28757">
    <property type="protein sequence ID" value="KOM28757"/>
    <property type="gene ID" value="LR48_Vigan583s000800"/>
</dbReference>
<protein>
    <submittedName>
        <fullName evidence="2">Uncharacterized protein</fullName>
    </submittedName>
</protein>
<evidence type="ECO:0000313" key="2">
    <source>
        <dbReference type="EMBL" id="KOM28757.1"/>
    </source>
</evidence>